<comment type="similarity">
    <text evidence="2 9">Belongs to the NAPRTase family.</text>
</comment>
<dbReference type="PANTHER" id="PTHR11098">
    <property type="entry name" value="NICOTINATE PHOSPHORIBOSYLTRANSFERASE"/>
    <property type="match status" value="1"/>
</dbReference>
<dbReference type="GO" id="GO:0047280">
    <property type="term" value="F:nicotinamide phosphoribosyltransferase activity"/>
    <property type="evidence" value="ECO:0007669"/>
    <property type="project" value="UniProtKB-ARBA"/>
</dbReference>
<dbReference type="Proteomes" id="UP000199230">
    <property type="component" value="Unassembled WGS sequence"/>
</dbReference>
<dbReference type="Gene3D" id="3.20.20.70">
    <property type="entry name" value="Aldolase class I"/>
    <property type="match status" value="1"/>
</dbReference>
<organism evidence="13 14">
    <name type="scientific">Tindallia californiensis</name>
    <dbReference type="NCBI Taxonomy" id="159292"/>
    <lineage>
        <taxon>Bacteria</taxon>
        <taxon>Bacillati</taxon>
        <taxon>Bacillota</taxon>
        <taxon>Clostridia</taxon>
        <taxon>Peptostreptococcales</taxon>
        <taxon>Tindalliaceae</taxon>
        <taxon>Tindallia</taxon>
    </lineage>
</organism>
<dbReference type="EMBL" id="FNPV01000006">
    <property type="protein sequence ID" value="SDZ00666.1"/>
    <property type="molecule type" value="Genomic_DNA"/>
</dbReference>
<evidence type="ECO:0000259" key="11">
    <source>
        <dbReference type="Pfam" id="PF17767"/>
    </source>
</evidence>
<keyword evidence="14" id="KW-1185">Reference proteome</keyword>
<dbReference type="NCBIfam" id="NF006695">
    <property type="entry name" value="PRK09243.1-2"/>
    <property type="match status" value="1"/>
</dbReference>
<dbReference type="CDD" id="cd01570">
    <property type="entry name" value="NAPRTase_A"/>
    <property type="match status" value="1"/>
</dbReference>
<gene>
    <name evidence="13" type="ORF">SAMN05192546_106216</name>
</gene>
<dbReference type="EC" id="6.3.4.21" evidence="3 9"/>
<dbReference type="UniPathway" id="UPA00253">
    <property type="reaction ID" value="UER00457"/>
</dbReference>
<accession>A0A1H3PHP3</accession>
<dbReference type="RefSeq" id="WP_093314028.1">
    <property type="nucleotide sequence ID" value="NZ_FNPV01000006.1"/>
</dbReference>
<evidence type="ECO:0000256" key="7">
    <source>
        <dbReference type="ARBA" id="ARBA00022679"/>
    </source>
</evidence>
<evidence type="ECO:0000256" key="8">
    <source>
        <dbReference type="ARBA" id="ARBA00048668"/>
    </source>
</evidence>
<dbReference type="InterPro" id="IPR041525">
    <property type="entry name" value="N/Namide_PRibTrfase"/>
</dbReference>
<keyword evidence="5 9" id="KW-0436">Ligase</keyword>
<dbReference type="GO" id="GO:0005829">
    <property type="term" value="C:cytosol"/>
    <property type="evidence" value="ECO:0007669"/>
    <property type="project" value="TreeGrafter"/>
</dbReference>
<evidence type="ECO:0000313" key="14">
    <source>
        <dbReference type="Proteomes" id="UP000199230"/>
    </source>
</evidence>
<evidence type="ECO:0000256" key="9">
    <source>
        <dbReference type="RuleBase" id="RU365100"/>
    </source>
</evidence>
<dbReference type="OrthoDB" id="9770610at2"/>
<dbReference type="Pfam" id="PF17956">
    <property type="entry name" value="NAPRTase_C"/>
    <property type="match status" value="1"/>
</dbReference>
<dbReference type="Gene3D" id="3.20.140.10">
    <property type="entry name" value="nicotinate phosphoribosyltransferase"/>
    <property type="match status" value="1"/>
</dbReference>
<dbReference type="AlphaFoldDB" id="A0A1H3PHP3"/>
<comment type="catalytic activity">
    <reaction evidence="8 9">
        <text>5-phospho-alpha-D-ribose 1-diphosphate + nicotinate + ATP + H2O = nicotinate beta-D-ribonucleotide + ADP + phosphate + diphosphate</text>
        <dbReference type="Rhea" id="RHEA:36163"/>
        <dbReference type="ChEBI" id="CHEBI:15377"/>
        <dbReference type="ChEBI" id="CHEBI:30616"/>
        <dbReference type="ChEBI" id="CHEBI:32544"/>
        <dbReference type="ChEBI" id="CHEBI:33019"/>
        <dbReference type="ChEBI" id="CHEBI:43474"/>
        <dbReference type="ChEBI" id="CHEBI:57502"/>
        <dbReference type="ChEBI" id="CHEBI:58017"/>
        <dbReference type="ChEBI" id="CHEBI:456216"/>
        <dbReference type="EC" id="6.3.4.21"/>
    </reaction>
</comment>
<keyword evidence="13" id="KW-0328">Glycosyltransferase</keyword>
<dbReference type="Pfam" id="PF17767">
    <property type="entry name" value="NAPRTase_N"/>
    <property type="match status" value="1"/>
</dbReference>
<comment type="PTM">
    <text evidence="9">Transiently phosphorylated on a His residue during the reaction cycle. Phosphorylation strongly increases the affinity for substrates and increases the rate of nicotinate D-ribonucleotide production. Dephosphorylation regenerates the low-affinity form of the enzyme, leading to product release.</text>
</comment>
<comment type="pathway">
    <text evidence="1 9">Cofactor biosynthesis; NAD(+) biosynthesis; nicotinate D-ribonucleotide from nicotinate: step 1/1.</text>
</comment>
<evidence type="ECO:0000256" key="2">
    <source>
        <dbReference type="ARBA" id="ARBA00010897"/>
    </source>
</evidence>
<dbReference type="GO" id="GO:0034355">
    <property type="term" value="P:NAD+ biosynthetic process via the salvage pathway"/>
    <property type="evidence" value="ECO:0007669"/>
    <property type="project" value="TreeGrafter"/>
</dbReference>
<keyword evidence="6 9" id="KW-0662">Pyridine nucleotide biosynthesis</keyword>
<keyword evidence="7 9" id="KW-0808">Transferase</keyword>
<keyword evidence="4" id="KW-0597">Phosphoprotein</keyword>
<dbReference type="GO" id="GO:0004516">
    <property type="term" value="F:nicotinate phosphoribosyltransferase activity"/>
    <property type="evidence" value="ECO:0007669"/>
    <property type="project" value="UniProtKB-UniRule"/>
</dbReference>
<dbReference type="InterPro" id="IPR006405">
    <property type="entry name" value="Nic_PRibTrfase_pncB"/>
</dbReference>
<dbReference type="InterPro" id="IPR036068">
    <property type="entry name" value="Nicotinate_pribotase-like_C"/>
</dbReference>
<feature type="domain" description="Nicotinate phosphoribosyltransferase N-terminal" evidence="11">
    <location>
        <begin position="6"/>
        <end position="129"/>
    </location>
</feature>
<evidence type="ECO:0000256" key="6">
    <source>
        <dbReference type="ARBA" id="ARBA00022642"/>
    </source>
</evidence>
<reference evidence="13 14" key="1">
    <citation type="submission" date="2016-10" db="EMBL/GenBank/DDBJ databases">
        <authorList>
            <person name="de Groot N.N."/>
        </authorList>
    </citation>
    <scope>NUCLEOTIDE SEQUENCE [LARGE SCALE GENOMIC DNA]</scope>
    <source>
        <strain evidence="13 14">APO</strain>
    </source>
</reference>
<feature type="domain" description="Nicotinate phosphoribosyltransferase C-terminal" evidence="12">
    <location>
        <begin position="357"/>
        <end position="466"/>
    </location>
</feature>
<dbReference type="STRING" id="159292.SAMN05192546_106216"/>
<dbReference type="PIRSF" id="PIRSF000484">
    <property type="entry name" value="NAPRT"/>
    <property type="match status" value="1"/>
</dbReference>
<dbReference type="InterPro" id="IPR041619">
    <property type="entry name" value="NAPRTase_C"/>
</dbReference>
<evidence type="ECO:0000259" key="12">
    <source>
        <dbReference type="Pfam" id="PF17956"/>
    </source>
</evidence>
<evidence type="ECO:0000259" key="10">
    <source>
        <dbReference type="Pfam" id="PF04095"/>
    </source>
</evidence>
<evidence type="ECO:0000256" key="4">
    <source>
        <dbReference type="ARBA" id="ARBA00022553"/>
    </source>
</evidence>
<name>A0A1H3PHP3_9FIRM</name>
<evidence type="ECO:0000256" key="1">
    <source>
        <dbReference type="ARBA" id="ARBA00004952"/>
    </source>
</evidence>
<proteinExistence type="inferred from homology"/>
<dbReference type="FunFam" id="3.20.20.70:FF:000076">
    <property type="entry name" value="Nicotinate phosphoribosyltransferase"/>
    <property type="match status" value="1"/>
</dbReference>
<dbReference type="InterPro" id="IPR040727">
    <property type="entry name" value="NAPRTase_N"/>
</dbReference>
<evidence type="ECO:0000256" key="5">
    <source>
        <dbReference type="ARBA" id="ARBA00022598"/>
    </source>
</evidence>
<dbReference type="InterPro" id="IPR013785">
    <property type="entry name" value="Aldolase_TIM"/>
</dbReference>
<protein>
    <recommendedName>
        <fullName evidence="3 9">Nicotinate phosphoribosyltransferase</fullName>
        <ecNumber evidence="3 9">6.3.4.21</ecNumber>
    </recommendedName>
</protein>
<evidence type="ECO:0000256" key="3">
    <source>
        <dbReference type="ARBA" id="ARBA00013236"/>
    </source>
</evidence>
<dbReference type="SUPFAM" id="SSF51690">
    <property type="entry name" value="Nicotinate/Quinolinate PRTase C-terminal domain-like"/>
    <property type="match status" value="1"/>
</dbReference>
<dbReference type="InterPro" id="IPR007229">
    <property type="entry name" value="Nic_PRibTrfase-Fam"/>
</dbReference>
<sequence length="478" mass="53902">MSNLSLLTDFYQLSMMQGYWDNGLGEDEVVFDVFFRKNPCNNGFTLIAGVESVIDYIENLAFDEADLDYLKSVGFQDGFLDKLRHFRFTGTIDGVPEGTVMFPQEPVMRVRANCFEAQLIESTILNLINYQSLIATKAARICEAAQGDAVFEFGLRRAQGPDAAILGSRAAYIGGCVATSNVLAGQQFGIPVVGTHAHSWIQKFDSELEAFRAYAKTYPDKCLLLVDTYNTLKSGVPNAITVFQELRQQGYEPKGIRIDSGDLSYLTKVAREQLDAAGFPNAAIIASSDLDEDKIHSLKMQGARIDSWGVGTNLITSSNCPALGGVYKLVAAEQKGVLEPKIKISDNPQKITNPGYKKVTRIYDESGLFALADLIMLEDEQIDETEPLTIFHPIYTWKTKTFRRYSLKELMIPYFHQGKAVYQKQSVRNVRSHAQLELDSLWPEYKRLQFPQIYKVDLSKKLWKLKQEMMHQHQHQEP</sequence>
<dbReference type="NCBIfam" id="TIGR01513">
    <property type="entry name" value="NAPRTase_put"/>
    <property type="match status" value="1"/>
</dbReference>
<dbReference type="SUPFAM" id="SSF54675">
    <property type="entry name" value="Nicotinate/Quinolinate PRTase N-terminal domain-like"/>
    <property type="match status" value="1"/>
</dbReference>
<evidence type="ECO:0000313" key="13">
    <source>
        <dbReference type="EMBL" id="SDZ00666.1"/>
    </source>
</evidence>
<dbReference type="Pfam" id="PF04095">
    <property type="entry name" value="NAPRTase"/>
    <property type="match status" value="1"/>
</dbReference>
<dbReference type="NCBIfam" id="NF009131">
    <property type="entry name" value="PRK12484.1"/>
    <property type="match status" value="1"/>
</dbReference>
<comment type="function">
    <text evidence="9">Catalyzes the first step in the biosynthesis of NAD from nicotinic acid, the ATP-dependent synthesis of beta-nicotinate D-ribonucleotide from nicotinate and 5-phospho-D-ribose 1-phosphate.</text>
</comment>
<dbReference type="PANTHER" id="PTHR11098:SF1">
    <property type="entry name" value="NICOTINATE PHOSPHORIBOSYLTRANSFERASE"/>
    <property type="match status" value="1"/>
</dbReference>
<feature type="domain" description="Nicotinate/nicotinamide phosphoribosyltransferase" evidence="10">
    <location>
        <begin position="151"/>
        <end position="352"/>
    </location>
</feature>